<dbReference type="InterPro" id="IPR005240">
    <property type="entry name" value="DUF389"/>
</dbReference>
<dbReference type="PATRIC" id="fig|1121865.3.peg.1169"/>
<keyword evidence="1" id="KW-0812">Transmembrane</keyword>
<proteinExistence type="predicted"/>
<dbReference type="EMBL" id="ASWJ01000008">
    <property type="protein sequence ID" value="EOW80640.1"/>
    <property type="molecule type" value="Genomic_DNA"/>
</dbReference>
<evidence type="ECO:0000256" key="1">
    <source>
        <dbReference type="SAM" id="Phobius"/>
    </source>
</evidence>
<feature type="transmembrane region" description="Helical" evidence="1">
    <location>
        <begin position="119"/>
        <end position="138"/>
    </location>
</feature>
<feature type="transmembrane region" description="Helical" evidence="1">
    <location>
        <begin position="29"/>
        <end position="45"/>
    </location>
</feature>
<dbReference type="Proteomes" id="UP000014113">
    <property type="component" value="Unassembled WGS sequence"/>
</dbReference>
<feature type="transmembrane region" description="Helical" evidence="1">
    <location>
        <begin position="179"/>
        <end position="200"/>
    </location>
</feature>
<comment type="caution">
    <text evidence="2">The sequence shown here is derived from an EMBL/GenBank/DDBJ whole genome shotgun (WGS) entry which is preliminary data.</text>
</comment>
<dbReference type="PANTHER" id="PTHR20992">
    <property type="entry name" value="AT15442P-RELATED"/>
    <property type="match status" value="1"/>
</dbReference>
<organism evidence="2 3">
    <name type="scientific">Enterococcus columbae DSM 7374 = ATCC 51263</name>
    <dbReference type="NCBI Taxonomy" id="1121865"/>
    <lineage>
        <taxon>Bacteria</taxon>
        <taxon>Bacillati</taxon>
        <taxon>Bacillota</taxon>
        <taxon>Bacilli</taxon>
        <taxon>Lactobacillales</taxon>
        <taxon>Enterococcaceae</taxon>
        <taxon>Enterococcus</taxon>
    </lineage>
</organism>
<sequence>MKLPTNDNYTNQEFYQKMYEDSDITREDLIILTCAIFIASIGLNMNSQATIIGAMLISPLMSPILAIGTAIAIYDQQLLQRAAKTLLIEVGLSILVASCYFYFSPISHASQEIINRTSPTIWDVLIAFFGGAAGIIGARKKSVNNIVPGVAIATALMPPICTVGYAIASKNLAYMTGAAYLFIINAFCIILTTIAGVKSLRMPTKQRVNAQPRLAKSKRILYIVLTILIIIPSLVSANSLVHQSILEANVKNFANEELAHTTIIKQSIDEEKQTLRFTIAGNDFTDQKIQDLQNDLVHYGLKGYQLKITQIAELSQLSGKQFEDYINSIIEANQSNQLANKNTDNDDSTENAIVLSEKIQQLSPDTIQQVTVATGYQKDQWLELVIIQPKKTLSADEKKQLSKKIMKRYPEIDQVFFTDLNQKQQLN</sequence>
<keyword evidence="1" id="KW-0472">Membrane</keyword>
<feature type="transmembrane region" description="Helical" evidence="1">
    <location>
        <begin position="51"/>
        <end position="74"/>
    </location>
</feature>
<feature type="transmembrane region" description="Helical" evidence="1">
    <location>
        <begin position="220"/>
        <end position="241"/>
    </location>
</feature>
<protein>
    <submittedName>
        <fullName evidence="2">TIGR00341 family protein</fullName>
    </submittedName>
</protein>
<keyword evidence="3" id="KW-1185">Reference proteome</keyword>
<evidence type="ECO:0000313" key="2">
    <source>
        <dbReference type="EMBL" id="EOW80640.1"/>
    </source>
</evidence>
<dbReference type="AlphaFoldDB" id="S1MVB8"/>
<dbReference type="RefSeq" id="WP_016183339.1">
    <property type="nucleotide sequence ID" value="NZ_JXKI01000001.1"/>
</dbReference>
<accession>S1MVB8</accession>
<gene>
    <name evidence="2" type="ORF">I568_01818</name>
</gene>
<dbReference type="PANTHER" id="PTHR20992:SF9">
    <property type="entry name" value="AT15442P-RELATED"/>
    <property type="match status" value="1"/>
</dbReference>
<evidence type="ECO:0000313" key="3">
    <source>
        <dbReference type="Proteomes" id="UP000014113"/>
    </source>
</evidence>
<dbReference type="eggNOG" id="COG1808">
    <property type="taxonomic scope" value="Bacteria"/>
</dbReference>
<dbReference type="NCBIfam" id="TIGR00341">
    <property type="entry name" value="TIGR00341 family protein"/>
    <property type="match status" value="1"/>
</dbReference>
<name>S1MVB8_9ENTE</name>
<keyword evidence="1" id="KW-1133">Transmembrane helix</keyword>
<dbReference type="OrthoDB" id="9790659at2"/>
<dbReference type="Pfam" id="PF04087">
    <property type="entry name" value="DUF389"/>
    <property type="match status" value="1"/>
</dbReference>
<reference evidence="2 3" key="1">
    <citation type="submission" date="2013-03" db="EMBL/GenBank/DDBJ databases">
        <title>The Genome Sequence of Enterococcus columbae ATCC_51263 (PacBio/Illumina hybrid assembly).</title>
        <authorList>
            <consortium name="The Broad Institute Genomics Platform"/>
            <consortium name="The Broad Institute Genome Sequencing Center for Infectious Disease"/>
            <person name="Earl A."/>
            <person name="Russ C."/>
            <person name="Gilmore M."/>
            <person name="Surin D."/>
            <person name="Walker B."/>
            <person name="Young S."/>
            <person name="Zeng Q."/>
            <person name="Gargeya S."/>
            <person name="Fitzgerald M."/>
            <person name="Haas B."/>
            <person name="Abouelleil A."/>
            <person name="Allen A.W."/>
            <person name="Alvarado L."/>
            <person name="Arachchi H.M."/>
            <person name="Berlin A.M."/>
            <person name="Chapman S.B."/>
            <person name="Gainer-Dewar J."/>
            <person name="Goldberg J."/>
            <person name="Griggs A."/>
            <person name="Gujja S."/>
            <person name="Hansen M."/>
            <person name="Howarth C."/>
            <person name="Imamovic A."/>
            <person name="Ireland A."/>
            <person name="Larimer J."/>
            <person name="McCowan C."/>
            <person name="Murphy C."/>
            <person name="Pearson M."/>
            <person name="Poon T.W."/>
            <person name="Priest M."/>
            <person name="Roberts A."/>
            <person name="Saif S."/>
            <person name="Shea T."/>
            <person name="Sisk P."/>
            <person name="Sykes S."/>
            <person name="Wortman J."/>
            <person name="Nusbaum C."/>
            <person name="Birren B."/>
        </authorList>
    </citation>
    <scope>NUCLEOTIDE SEQUENCE [LARGE SCALE GENOMIC DNA]</scope>
    <source>
        <strain evidence="2 3">ATCC 51263</strain>
    </source>
</reference>
<feature type="transmembrane region" description="Helical" evidence="1">
    <location>
        <begin position="145"/>
        <end position="167"/>
    </location>
</feature>
<feature type="transmembrane region" description="Helical" evidence="1">
    <location>
        <begin position="86"/>
        <end position="103"/>
    </location>
</feature>